<feature type="transmembrane region" description="Helical" evidence="10">
    <location>
        <begin position="228"/>
        <end position="247"/>
    </location>
</feature>
<evidence type="ECO:0000256" key="1">
    <source>
        <dbReference type="ARBA" id="ARBA00000156"/>
    </source>
</evidence>
<feature type="transmembrane region" description="Helical" evidence="10">
    <location>
        <begin position="61"/>
        <end position="82"/>
    </location>
</feature>
<organism evidence="13 14">
    <name type="scientific">Salix dunnii</name>
    <dbReference type="NCBI Taxonomy" id="1413687"/>
    <lineage>
        <taxon>Eukaryota</taxon>
        <taxon>Viridiplantae</taxon>
        <taxon>Streptophyta</taxon>
        <taxon>Embryophyta</taxon>
        <taxon>Tracheophyta</taxon>
        <taxon>Spermatophyta</taxon>
        <taxon>Magnoliopsida</taxon>
        <taxon>eudicotyledons</taxon>
        <taxon>Gunneridae</taxon>
        <taxon>Pentapetalae</taxon>
        <taxon>rosids</taxon>
        <taxon>fabids</taxon>
        <taxon>Malpighiales</taxon>
        <taxon>Salicaceae</taxon>
        <taxon>Saliceae</taxon>
        <taxon>Salix</taxon>
    </lineage>
</organism>
<comment type="function">
    <text evidence="10">Serine protease involved in intramembrane proteolysis.</text>
</comment>
<dbReference type="FunFam" id="1.20.1540.10:FF:000019">
    <property type="entry name" value="RHOMBOID-like protein"/>
    <property type="match status" value="1"/>
</dbReference>
<dbReference type="InterPro" id="IPR035952">
    <property type="entry name" value="Rhomboid-like_sf"/>
</dbReference>
<keyword evidence="6 10" id="KW-0378">Hydrolase</keyword>
<protein>
    <recommendedName>
        <fullName evidence="10">RHOMBOID-like protein</fullName>
        <ecNumber evidence="10">3.4.21.105</ecNumber>
    </recommendedName>
</protein>
<evidence type="ECO:0000256" key="8">
    <source>
        <dbReference type="ARBA" id="ARBA00022989"/>
    </source>
</evidence>
<evidence type="ECO:0000256" key="7">
    <source>
        <dbReference type="ARBA" id="ARBA00022825"/>
    </source>
</evidence>
<dbReference type="GO" id="GO:0016020">
    <property type="term" value="C:membrane"/>
    <property type="evidence" value="ECO:0007669"/>
    <property type="project" value="UniProtKB-SubCell"/>
</dbReference>
<dbReference type="InterPro" id="IPR022764">
    <property type="entry name" value="Peptidase_S54_rhomboid_dom"/>
</dbReference>
<feature type="domain" description="Peptidase S54 rhomboid" evidence="12">
    <location>
        <begin position="134"/>
        <end position="270"/>
    </location>
</feature>
<keyword evidence="7 10" id="KW-0720">Serine protease</keyword>
<comment type="subcellular location">
    <subcellularLocation>
        <location evidence="2 10">Membrane</location>
        <topology evidence="2 10">Multi-pass membrane protein</topology>
    </subcellularLocation>
</comment>
<dbReference type="OrthoDB" id="418595at2759"/>
<keyword evidence="9 10" id="KW-0472">Membrane</keyword>
<dbReference type="GO" id="GO:0006508">
    <property type="term" value="P:proteolysis"/>
    <property type="evidence" value="ECO:0007669"/>
    <property type="project" value="UniProtKB-KW"/>
</dbReference>
<evidence type="ECO:0000256" key="5">
    <source>
        <dbReference type="ARBA" id="ARBA00022692"/>
    </source>
</evidence>
<dbReference type="GO" id="GO:0004252">
    <property type="term" value="F:serine-type endopeptidase activity"/>
    <property type="evidence" value="ECO:0007669"/>
    <property type="project" value="InterPro"/>
</dbReference>
<evidence type="ECO:0000256" key="10">
    <source>
        <dbReference type="RuleBase" id="RU362115"/>
    </source>
</evidence>
<proteinExistence type="inferred from homology"/>
<evidence type="ECO:0000256" key="2">
    <source>
        <dbReference type="ARBA" id="ARBA00004141"/>
    </source>
</evidence>
<evidence type="ECO:0000256" key="11">
    <source>
        <dbReference type="SAM" id="MobiDB-lite"/>
    </source>
</evidence>
<feature type="transmembrane region" description="Helical" evidence="10">
    <location>
        <begin position="200"/>
        <end position="221"/>
    </location>
</feature>
<dbReference type="Gene3D" id="1.20.1540.10">
    <property type="entry name" value="Rhomboid-like"/>
    <property type="match status" value="1"/>
</dbReference>
<dbReference type="Pfam" id="PF01694">
    <property type="entry name" value="Rhomboid"/>
    <property type="match status" value="1"/>
</dbReference>
<comment type="similarity">
    <text evidence="3 10">Belongs to the peptidase S54 family.</text>
</comment>
<dbReference type="Proteomes" id="UP000657918">
    <property type="component" value="Unassembled WGS sequence"/>
</dbReference>
<evidence type="ECO:0000256" key="3">
    <source>
        <dbReference type="ARBA" id="ARBA00009045"/>
    </source>
</evidence>
<feature type="region of interest" description="Disordered" evidence="11">
    <location>
        <begin position="1"/>
        <end position="20"/>
    </location>
</feature>
<dbReference type="EMBL" id="JADGMS010000006">
    <property type="protein sequence ID" value="KAF9679926.1"/>
    <property type="molecule type" value="Genomic_DNA"/>
</dbReference>
<gene>
    <name evidence="13" type="ORF">SADUNF_Sadunf06G0066500</name>
</gene>
<evidence type="ECO:0000256" key="6">
    <source>
        <dbReference type="ARBA" id="ARBA00022801"/>
    </source>
</evidence>
<sequence length="396" mass="43113">MEKGQYPVPPSETHSRRGGNNSIIIHPVEIDTPNHQVSPAMKSSSSPSPVVYGEPGHSKKWWPWLIPAFVIANVVMFIITMYVNNCPKNSSSCIARFLGRFSFQTFKENLLLGPSSITLQKMGALDVKKVVDGHQGWRLISCNWLHAGVFHLLANMLSLLVIGIRLEQEFGFVKVGLLYIISGFGGSLLSALFIQSNISVGASGALFGLLGGMLSELITNWTIYANKVAAFITLVVIIAVNLAVGILPHVDNFAHIGGFLSGFLLGFVFLIRPQFGWFSQGYAPLGYIPASAKSKFKTYQCALWIISLVLLIAGFTFGTVLLLRGVDANEHCSWCHYLSCVPTAKWSCKTEPAYCLSTQIGNQLNLTCSSNGKSSVYILPGATSSQIQGLCTELCR</sequence>
<feature type="transmembrane region" description="Helical" evidence="10">
    <location>
        <begin position="144"/>
        <end position="164"/>
    </location>
</feature>
<name>A0A835N068_9ROSI</name>
<evidence type="ECO:0000256" key="9">
    <source>
        <dbReference type="ARBA" id="ARBA00023136"/>
    </source>
</evidence>
<feature type="transmembrane region" description="Helical" evidence="10">
    <location>
        <begin position="301"/>
        <end position="323"/>
    </location>
</feature>
<keyword evidence="8 10" id="KW-1133">Transmembrane helix</keyword>
<comment type="catalytic activity">
    <reaction evidence="1 10">
        <text>Cleaves type-1 transmembrane domains using a catalytic dyad composed of serine and histidine that are contributed by different transmembrane domains.</text>
        <dbReference type="EC" id="3.4.21.105"/>
    </reaction>
</comment>
<evidence type="ECO:0000313" key="13">
    <source>
        <dbReference type="EMBL" id="KAF9679926.1"/>
    </source>
</evidence>
<dbReference type="PANTHER" id="PTHR22936">
    <property type="entry name" value="RHOMBOID-RELATED"/>
    <property type="match status" value="1"/>
</dbReference>
<keyword evidence="5 10" id="KW-0812">Transmembrane</keyword>
<evidence type="ECO:0000259" key="12">
    <source>
        <dbReference type="Pfam" id="PF01694"/>
    </source>
</evidence>
<dbReference type="GO" id="GO:0005794">
    <property type="term" value="C:Golgi apparatus"/>
    <property type="evidence" value="ECO:0007669"/>
    <property type="project" value="UniProtKB-ARBA"/>
</dbReference>
<evidence type="ECO:0000256" key="4">
    <source>
        <dbReference type="ARBA" id="ARBA00022670"/>
    </source>
</evidence>
<evidence type="ECO:0000313" key="14">
    <source>
        <dbReference type="Proteomes" id="UP000657918"/>
    </source>
</evidence>
<feature type="transmembrane region" description="Helical" evidence="10">
    <location>
        <begin position="253"/>
        <end position="271"/>
    </location>
</feature>
<accession>A0A835N068</accession>
<dbReference type="InterPro" id="IPR002610">
    <property type="entry name" value="Peptidase_S54_rhomboid-like"/>
</dbReference>
<dbReference type="AlphaFoldDB" id="A0A835N068"/>
<dbReference type="EC" id="3.4.21.105" evidence="10"/>
<keyword evidence="14" id="KW-1185">Reference proteome</keyword>
<dbReference type="PANTHER" id="PTHR22936:SF79">
    <property type="entry name" value="RHOMBOID-LIKE PROTEIN 4"/>
    <property type="match status" value="1"/>
</dbReference>
<comment type="caution">
    <text evidence="13">The sequence shown here is derived from an EMBL/GenBank/DDBJ whole genome shotgun (WGS) entry which is preliminary data.</text>
</comment>
<keyword evidence="4 10" id="KW-0645">Protease</keyword>
<feature type="transmembrane region" description="Helical" evidence="10">
    <location>
        <begin position="176"/>
        <end position="194"/>
    </location>
</feature>
<reference evidence="13 14" key="1">
    <citation type="submission" date="2020-10" db="EMBL/GenBank/DDBJ databases">
        <title>Plant Genome Project.</title>
        <authorList>
            <person name="Zhang R.-G."/>
        </authorList>
    </citation>
    <scope>NUCLEOTIDE SEQUENCE [LARGE SCALE GENOMIC DNA]</scope>
    <source>
        <strain evidence="13">FAFU-HL-1</strain>
        <tissue evidence="13">Leaf</tissue>
    </source>
</reference>
<dbReference type="SUPFAM" id="SSF144091">
    <property type="entry name" value="Rhomboid-like"/>
    <property type="match status" value="1"/>
</dbReference>